<evidence type="ECO:0000313" key="7">
    <source>
        <dbReference type="EMBL" id="GMH29551.1"/>
    </source>
</evidence>
<evidence type="ECO:0000256" key="5">
    <source>
        <dbReference type="SAM" id="MobiDB-lite"/>
    </source>
</evidence>
<accession>A0AAD3Y7H1</accession>
<organism evidence="7 8">
    <name type="scientific">Nepenthes gracilis</name>
    <name type="common">Slender pitcher plant</name>
    <dbReference type="NCBI Taxonomy" id="150966"/>
    <lineage>
        <taxon>Eukaryota</taxon>
        <taxon>Viridiplantae</taxon>
        <taxon>Streptophyta</taxon>
        <taxon>Embryophyta</taxon>
        <taxon>Tracheophyta</taxon>
        <taxon>Spermatophyta</taxon>
        <taxon>Magnoliopsida</taxon>
        <taxon>eudicotyledons</taxon>
        <taxon>Gunneridae</taxon>
        <taxon>Pentapetalae</taxon>
        <taxon>Caryophyllales</taxon>
        <taxon>Nepenthaceae</taxon>
        <taxon>Nepenthes</taxon>
    </lineage>
</organism>
<dbReference type="SMART" id="SM00448">
    <property type="entry name" value="REC"/>
    <property type="match status" value="1"/>
</dbReference>
<dbReference type="PANTHER" id="PTHR43874">
    <property type="entry name" value="TWO-COMPONENT RESPONSE REGULATOR"/>
    <property type="match status" value="1"/>
</dbReference>
<protein>
    <recommendedName>
        <fullName evidence="6">Response regulatory domain-containing protein</fullName>
    </recommendedName>
</protein>
<feature type="modified residue" description="4-aspartylphosphate" evidence="4">
    <location>
        <position position="70"/>
    </location>
</feature>
<dbReference type="Pfam" id="PF00072">
    <property type="entry name" value="Response_reg"/>
    <property type="match status" value="1"/>
</dbReference>
<evidence type="ECO:0000256" key="1">
    <source>
        <dbReference type="ARBA" id="ARBA00023012"/>
    </source>
</evidence>
<feature type="compositionally biased region" description="Low complexity" evidence="5">
    <location>
        <begin position="202"/>
        <end position="212"/>
    </location>
</feature>
<dbReference type="PANTHER" id="PTHR43874:SF19">
    <property type="entry name" value="RESPONSE REGULATOR 23-RELATED"/>
    <property type="match status" value="1"/>
</dbReference>
<keyword evidence="4" id="KW-0597">Phosphoprotein</keyword>
<proteinExistence type="predicted"/>
<feature type="domain" description="Response regulatory" evidence="6">
    <location>
        <begin position="19"/>
        <end position="134"/>
    </location>
</feature>
<evidence type="ECO:0000313" key="8">
    <source>
        <dbReference type="Proteomes" id="UP001279734"/>
    </source>
</evidence>
<keyword evidence="1" id="KW-0902">Two-component regulatory system</keyword>
<keyword evidence="3" id="KW-0804">Transcription</keyword>
<dbReference type="CDD" id="cd17584">
    <property type="entry name" value="REC_typeB_ARR-like"/>
    <property type="match status" value="1"/>
</dbReference>
<dbReference type="InterPro" id="IPR045279">
    <property type="entry name" value="ARR-like"/>
</dbReference>
<gene>
    <name evidence="7" type="ORF">Nepgr_031394</name>
</gene>
<keyword evidence="8" id="KW-1185">Reference proteome</keyword>
<dbReference type="EMBL" id="BSYO01000036">
    <property type="protein sequence ID" value="GMH29551.1"/>
    <property type="molecule type" value="Genomic_DNA"/>
</dbReference>
<keyword evidence="2" id="KW-0805">Transcription regulation</keyword>
<dbReference type="SUPFAM" id="SSF52172">
    <property type="entry name" value="CheY-like"/>
    <property type="match status" value="1"/>
</dbReference>
<evidence type="ECO:0000259" key="6">
    <source>
        <dbReference type="PROSITE" id="PS50110"/>
    </source>
</evidence>
<evidence type="ECO:0000256" key="3">
    <source>
        <dbReference type="ARBA" id="ARBA00023163"/>
    </source>
</evidence>
<dbReference type="Gene3D" id="1.10.10.60">
    <property type="entry name" value="Homeodomain-like"/>
    <property type="match status" value="1"/>
</dbReference>
<dbReference type="GO" id="GO:0000160">
    <property type="term" value="P:phosphorelay signal transduction system"/>
    <property type="evidence" value="ECO:0007669"/>
    <property type="project" value="UniProtKB-KW"/>
</dbReference>
<feature type="region of interest" description="Disordered" evidence="5">
    <location>
        <begin position="161"/>
        <end position="216"/>
    </location>
</feature>
<comment type="caution">
    <text evidence="7">The sequence shown here is derived from an EMBL/GenBank/DDBJ whole genome shotgun (WGS) entry which is preliminary data.</text>
</comment>
<evidence type="ECO:0000256" key="4">
    <source>
        <dbReference type="PROSITE-ProRule" id="PRU00169"/>
    </source>
</evidence>
<evidence type="ECO:0000256" key="2">
    <source>
        <dbReference type="ARBA" id="ARBA00023015"/>
    </source>
</evidence>
<name>A0AAD3Y7H1_NEPGR</name>
<dbReference type="InterPro" id="IPR011006">
    <property type="entry name" value="CheY-like_superfamily"/>
</dbReference>
<dbReference type="AlphaFoldDB" id="A0AAD3Y7H1"/>
<dbReference type="InterPro" id="IPR001789">
    <property type="entry name" value="Sig_transdc_resp-reg_receiver"/>
</dbReference>
<reference evidence="7" key="1">
    <citation type="submission" date="2023-05" db="EMBL/GenBank/DDBJ databases">
        <title>Nepenthes gracilis genome sequencing.</title>
        <authorList>
            <person name="Fukushima K."/>
        </authorList>
    </citation>
    <scope>NUCLEOTIDE SEQUENCE</scope>
    <source>
        <strain evidence="7">SING2019-196</strain>
    </source>
</reference>
<dbReference type="PROSITE" id="PS50110">
    <property type="entry name" value="RESPONSE_REGULATORY"/>
    <property type="match status" value="1"/>
</dbReference>
<dbReference type="Proteomes" id="UP001279734">
    <property type="component" value="Unassembled WGS sequence"/>
</dbReference>
<sequence>MCSETTTIRQDNAGTAPIRVLLVDDDSTSLSIVSGLLRKHNHEVVSMKNPIDALSTLRMKHESFDLVFSDVHMPQMNGLQLQKIVEQEFGLPVVLMSADAEKEIMMKGLENGASFYFVKPVGRQHLEKLWQYVYISRRERAVKARLARGVQKPLMGEDDLGFGSLLNGQEKKERSPSKRKMEENKANRDSKKKGGGGDATSNNNNNNNNNNNPKKPKVVWTTMLHNQFLEAISKIGLDSMASYKITTF</sequence>
<dbReference type="Gene3D" id="3.40.50.2300">
    <property type="match status" value="1"/>
</dbReference>
<feature type="compositionally biased region" description="Basic and acidic residues" evidence="5">
    <location>
        <begin position="169"/>
        <end position="189"/>
    </location>
</feature>
<dbReference type="GO" id="GO:0009736">
    <property type="term" value="P:cytokinin-activated signaling pathway"/>
    <property type="evidence" value="ECO:0007669"/>
    <property type="project" value="InterPro"/>
</dbReference>